<evidence type="ECO:0000256" key="5">
    <source>
        <dbReference type="ARBA" id="ARBA00022989"/>
    </source>
</evidence>
<evidence type="ECO:0000256" key="6">
    <source>
        <dbReference type="ARBA" id="ARBA00023136"/>
    </source>
</evidence>
<evidence type="ECO:0000256" key="4">
    <source>
        <dbReference type="ARBA" id="ARBA00022692"/>
    </source>
</evidence>
<evidence type="ECO:0000256" key="7">
    <source>
        <dbReference type="RuleBase" id="RU363032"/>
    </source>
</evidence>
<evidence type="ECO:0000256" key="1">
    <source>
        <dbReference type="ARBA" id="ARBA00004651"/>
    </source>
</evidence>
<keyword evidence="4 7" id="KW-0812">Transmembrane</keyword>
<dbReference type="SUPFAM" id="SSF161098">
    <property type="entry name" value="MetI-like"/>
    <property type="match status" value="1"/>
</dbReference>
<comment type="subcellular location">
    <subcellularLocation>
        <location evidence="1 7">Cell membrane</location>
        <topology evidence="1 7">Multi-pass membrane protein</topology>
    </subcellularLocation>
</comment>
<feature type="transmembrane region" description="Helical" evidence="7">
    <location>
        <begin position="78"/>
        <end position="97"/>
    </location>
</feature>
<keyword evidence="6 7" id="KW-0472">Membrane</keyword>
<comment type="similarity">
    <text evidence="7">Belongs to the binding-protein-dependent transport system permease family.</text>
</comment>
<comment type="caution">
    <text evidence="9">The sequence shown here is derived from an EMBL/GenBank/DDBJ whole genome shotgun (WGS) entry which is preliminary data.</text>
</comment>
<evidence type="ECO:0000313" key="9">
    <source>
        <dbReference type="EMBL" id="HIQ62536.1"/>
    </source>
</evidence>
<reference evidence="9" key="2">
    <citation type="journal article" date="2021" name="PeerJ">
        <title>Extensive microbial diversity within the chicken gut microbiome revealed by metagenomics and culture.</title>
        <authorList>
            <person name="Gilroy R."/>
            <person name="Ravi A."/>
            <person name="Getino M."/>
            <person name="Pursley I."/>
            <person name="Horton D.L."/>
            <person name="Alikhan N.F."/>
            <person name="Baker D."/>
            <person name="Gharbi K."/>
            <person name="Hall N."/>
            <person name="Watson M."/>
            <person name="Adriaenssens E.M."/>
            <person name="Foster-Nyarko E."/>
            <person name="Jarju S."/>
            <person name="Secka A."/>
            <person name="Antonio M."/>
            <person name="Oren A."/>
            <person name="Chaudhuri R.R."/>
            <person name="La Ragione R."/>
            <person name="Hildebrand F."/>
            <person name="Pallen M.J."/>
        </authorList>
    </citation>
    <scope>NUCLEOTIDE SEQUENCE</scope>
    <source>
        <strain evidence="9">ChiHile30-977</strain>
    </source>
</reference>
<dbReference type="Gene3D" id="1.10.3720.10">
    <property type="entry name" value="MetI-like"/>
    <property type="match status" value="1"/>
</dbReference>
<accession>A0A9D0YW89</accession>
<evidence type="ECO:0000256" key="3">
    <source>
        <dbReference type="ARBA" id="ARBA00022475"/>
    </source>
</evidence>
<dbReference type="AlphaFoldDB" id="A0A9D0YW89"/>
<dbReference type="GO" id="GO:0055085">
    <property type="term" value="P:transmembrane transport"/>
    <property type="evidence" value="ECO:0007669"/>
    <property type="project" value="InterPro"/>
</dbReference>
<gene>
    <name evidence="9" type="ORF">IAA66_02985</name>
</gene>
<dbReference type="PANTHER" id="PTHR43227">
    <property type="entry name" value="BLL4140 PROTEIN"/>
    <property type="match status" value="1"/>
</dbReference>
<reference evidence="9" key="1">
    <citation type="submission" date="2020-10" db="EMBL/GenBank/DDBJ databases">
        <authorList>
            <person name="Gilroy R."/>
        </authorList>
    </citation>
    <scope>NUCLEOTIDE SEQUENCE</scope>
    <source>
        <strain evidence="9">ChiHile30-977</strain>
    </source>
</reference>
<dbReference type="CDD" id="cd06261">
    <property type="entry name" value="TM_PBP2"/>
    <property type="match status" value="1"/>
</dbReference>
<name>A0A9D0YW89_9FIRM</name>
<keyword evidence="3" id="KW-1003">Cell membrane</keyword>
<keyword evidence="2 7" id="KW-0813">Transport</keyword>
<dbReference type="PANTHER" id="PTHR43227:SF11">
    <property type="entry name" value="BLL4140 PROTEIN"/>
    <property type="match status" value="1"/>
</dbReference>
<evidence type="ECO:0000313" key="10">
    <source>
        <dbReference type="Proteomes" id="UP000886819"/>
    </source>
</evidence>
<proteinExistence type="inferred from homology"/>
<dbReference type="Pfam" id="PF00528">
    <property type="entry name" value="BPD_transp_1"/>
    <property type="match status" value="1"/>
</dbReference>
<feature type="domain" description="ABC transmembrane type-1" evidence="8">
    <location>
        <begin position="69"/>
        <end position="286"/>
    </location>
</feature>
<dbReference type="GO" id="GO:0005886">
    <property type="term" value="C:plasma membrane"/>
    <property type="evidence" value="ECO:0007669"/>
    <property type="project" value="UniProtKB-SubCell"/>
</dbReference>
<sequence>MWRRIFERWELYVFLIPSLVYLALFNYAPMYGVLMAFTDFRPSRGILGSDWVGLKHFERFISMPSFIHILRNTLTLSLYQLLTFPLPVILALCMNSCQNLRFKKTVQTITYMPYFISLVVLVGMINIFFSPTLGVVSNILNQLGILDGPLDLLVQSEYFPHLYVWSGVWQNIGWNSIIYMSALSTVDPALHEAAVVDGATRFQRVRYIDFPTILPTFVIMLILETGKIMNVGFEKVYLMQNAMNLTHSEIISTYVYKIGIQQGKYSLSTAINLFNSVINFVLLLTVNFVSRKAGQASIW</sequence>
<feature type="transmembrane region" description="Helical" evidence="7">
    <location>
        <begin position="109"/>
        <end position="129"/>
    </location>
</feature>
<evidence type="ECO:0000256" key="2">
    <source>
        <dbReference type="ARBA" id="ARBA00022448"/>
    </source>
</evidence>
<dbReference type="InterPro" id="IPR035906">
    <property type="entry name" value="MetI-like_sf"/>
</dbReference>
<keyword evidence="5 7" id="KW-1133">Transmembrane helix</keyword>
<dbReference type="InterPro" id="IPR050809">
    <property type="entry name" value="UgpAE/MalFG_permease"/>
</dbReference>
<protein>
    <submittedName>
        <fullName evidence="9">Sugar ABC transporter permease</fullName>
    </submittedName>
</protein>
<evidence type="ECO:0000259" key="8">
    <source>
        <dbReference type="PROSITE" id="PS50928"/>
    </source>
</evidence>
<dbReference type="Proteomes" id="UP000886819">
    <property type="component" value="Unassembled WGS sequence"/>
</dbReference>
<dbReference type="InterPro" id="IPR000515">
    <property type="entry name" value="MetI-like"/>
</dbReference>
<feature type="transmembrane region" description="Helical" evidence="7">
    <location>
        <begin position="12"/>
        <end position="34"/>
    </location>
</feature>
<dbReference type="PROSITE" id="PS50928">
    <property type="entry name" value="ABC_TM1"/>
    <property type="match status" value="1"/>
</dbReference>
<dbReference type="EMBL" id="DVFI01000039">
    <property type="protein sequence ID" value="HIQ62536.1"/>
    <property type="molecule type" value="Genomic_DNA"/>
</dbReference>
<organism evidence="9 10">
    <name type="scientific">Candidatus Avichristensenella intestinipullorum</name>
    <dbReference type="NCBI Taxonomy" id="2840693"/>
    <lineage>
        <taxon>Bacteria</taxon>
        <taxon>Bacillati</taxon>
        <taxon>Bacillota</taxon>
        <taxon>Clostridia</taxon>
        <taxon>Candidatus Avichristensenella</taxon>
    </lineage>
</organism>